<dbReference type="Proteomes" id="UP000688137">
    <property type="component" value="Unassembled WGS sequence"/>
</dbReference>
<proteinExistence type="predicted"/>
<name>A0A8S1QCQ9_PARPR</name>
<accession>A0A8S1QCQ9</accession>
<evidence type="ECO:0000313" key="2">
    <source>
        <dbReference type="Proteomes" id="UP000688137"/>
    </source>
</evidence>
<dbReference type="EMBL" id="CAJJDM010000157">
    <property type="protein sequence ID" value="CAD8112717.1"/>
    <property type="molecule type" value="Genomic_DNA"/>
</dbReference>
<organism evidence="1 2">
    <name type="scientific">Paramecium primaurelia</name>
    <dbReference type="NCBI Taxonomy" id="5886"/>
    <lineage>
        <taxon>Eukaryota</taxon>
        <taxon>Sar</taxon>
        <taxon>Alveolata</taxon>
        <taxon>Ciliophora</taxon>
        <taxon>Intramacronucleata</taxon>
        <taxon>Oligohymenophorea</taxon>
        <taxon>Peniculida</taxon>
        <taxon>Parameciidae</taxon>
        <taxon>Paramecium</taxon>
    </lineage>
</organism>
<keyword evidence="2" id="KW-1185">Reference proteome</keyword>
<protein>
    <submittedName>
        <fullName evidence="1">Uncharacterized protein</fullName>
    </submittedName>
</protein>
<reference evidence="1" key="1">
    <citation type="submission" date="2021-01" db="EMBL/GenBank/DDBJ databases">
        <authorList>
            <consortium name="Genoscope - CEA"/>
            <person name="William W."/>
        </authorList>
    </citation>
    <scope>NUCLEOTIDE SEQUENCE</scope>
</reference>
<gene>
    <name evidence="1" type="ORF">PPRIM_AZ9-3.1.T1520106</name>
</gene>
<dbReference type="OMA" id="VNEWMEW"/>
<dbReference type="AlphaFoldDB" id="A0A8S1QCQ9"/>
<evidence type="ECO:0000313" key="1">
    <source>
        <dbReference type="EMBL" id="CAD8112717.1"/>
    </source>
</evidence>
<sequence>MSKTQEDFSNLLKGISQVKVIKQELKHKYLHICSKTYNDRDLIVDCMYNNLKIEERQLNNFILRIEAHAKFYEANKQLLNKEEVETQLLSTKNLAVEFKEWFDRCIQKQK</sequence>
<comment type="caution">
    <text evidence="1">The sequence shown here is derived from an EMBL/GenBank/DDBJ whole genome shotgun (WGS) entry which is preliminary data.</text>
</comment>